<dbReference type="Proteomes" id="UP000310719">
    <property type="component" value="Chromosome"/>
</dbReference>
<organism evidence="1 2">
    <name type="scientific">Leclercia adecarboxylata</name>
    <dbReference type="NCBI Taxonomy" id="83655"/>
    <lineage>
        <taxon>Bacteria</taxon>
        <taxon>Pseudomonadati</taxon>
        <taxon>Pseudomonadota</taxon>
        <taxon>Gammaproteobacteria</taxon>
        <taxon>Enterobacterales</taxon>
        <taxon>Enterobacteriaceae</taxon>
        <taxon>Leclercia</taxon>
    </lineage>
</organism>
<protein>
    <submittedName>
        <fullName evidence="1">Uncharacterized protein</fullName>
    </submittedName>
</protein>
<accession>A0A4U9HVF1</accession>
<evidence type="ECO:0000313" key="2">
    <source>
        <dbReference type="Proteomes" id="UP000310719"/>
    </source>
</evidence>
<name>A0A4U9HVF1_9ENTR</name>
<dbReference type="EMBL" id="LR590464">
    <property type="protein sequence ID" value="VTP68622.1"/>
    <property type="molecule type" value="Genomic_DNA"/>
</dbReference>
<proteinExistence type="predicted"/>
<evidence type="ECO:0000313" key="1">
    <source>
        <dbReference type="EMBL" id="VTP68622.1"/>
    </source>
</evidence>
<reference evidence="1 2" key="1">
    <citation type="submission" date="2019-05" db="EMBL/GenBank/DDBJ databases">
        <authorList>
            <consortium name="Pathogen Informatics"/>
        </authorList>
    </citation>
    <scope>NUCLEOTIDE SEQUENCE [LARGE SCALE GENOMIC DNA]</scope>
    <source>
        <strain evidence="1 2">NCTC13032</strain>
    </source>
</reference>
<gene>
    <name evidence="1" type="ORF">NCTC13032_03647</name>
</gene>
<sequence length="59" mass="7205">MNNRERMRSRWRSCTVMRKYEDGGKSPVMLLGFFLYKYRANSQIKKVVKRRDKTDKVNM</sequence>
<dbReference type="AlphaFoldDB" id="A0A4U9HVF1"/>